<evidence type="ECO:0000313" key="2">
    <source>
        <dbReference type="Proteomes" id="UP000477680"/>
    </source>
</evidence>
<proteinExistence type="predicted"/>
<dbReference type="EMBL" id="CP048711">
    <property type="protein sequence ID" value="QIB67133.1"/>
    <property type="molecule type" value="Genomic_DNA"/>
</dbReference>
<gene>
    <name evidence="1" type="ORF">G3T16_18745</name>
</gene>
<dbReference type="RefSeq" id="WP_163496560.1">
    <property type="nucleotide sequence ID" value="NZ_CP048711.1"/>
</dbReference>
<dbReference type="AlphaFoldDB" id="A0A6C0U5M8"/>
<evidence type="ECO:0000313" key="1">
    <source>
        <dbReference type="EMBL" id="QIB67133.1"/>
    </source>
</evidence>
<dbReference type="KEGG" id="kim:G3T16_18745"/>
<accession>A0A6C0U5M8</accession>
<name>A0A6C0U5M8_9GAMM</name>
<organism evidence="1 2">
    <name type="scientific">Kineobactrum salinum</name>
    <dbReference type="NCBI Taxonomy" id="2708301"/>
    <lineage>
        <taxon>Bacteria</taxon>
        <taxon>Pseudomonadati</taxon>
        <taxon>Pseudomonadota</taxon>
        <taxon>Gammaproteobacteria</taxon>
        <taxon>Cellvibrionales</taxon>
        <taxon>Halieaceae</taxon>
        <taxon>Kineobactrum</taxon>
    </lineage>
</organism>
<sequence length="70" mass="7084">MISIKVVVVPGTVKEVALNDGATVRDALDAASQSSEGYAIQVDGVSNATLDTPLRDGQRVALSVGAKGNS</sequence>
<reference evidence="1 2" key="1">
    <citation type="submission" date="2020-02" db="EMBL/GenBank/DDBJ databases">
        <title>Genome sequencing for Kineobactrum sp. M2.</title>
        <authorList>
            <person name="Park S.-J."/>
        </authorList>
    </citation>
    <scope>NUCLEOTIDE SEQUENCE [LARGE SCALE GENOMIC DNA]</scope>
    <source>
        <strain evidence="1 2">M2</strain>
    </source>
</reference>
<dbReference type="Proteomes" id="UP000477680">
    <property type="component" value="Chromosome"/>
</dbReference>
<protein>
    <submittedName>
        <fullName evidence="1">RnfH family protein</fullName>
    </submittedName>
</protein>
<keyword evidence="2" id="KW-1185">Reference proteome</keyword>